<feature type="transmembrane region" description="Helical" evidence="1">
    <location>
        <begin position="153"/>
        <end position="171"/>
    </location>
</feature>
<name>A0A2M6WDD2_9BACT</name>
<sequence length="261" mass="30515">ASKQSMLLSRILVFLSPLLIGLALFLGLASYNQNFYYFLISLALFPILAVLLITKLAKLKNWQEIGFYLAKFTLFTLSVVAIVIFLEDRTLKLSIIVLAVVILFFYFNKFFNFLFRQTVLFKEKDFSSFLFLDLIVLFNVSSALFAFRDFLYFSNWWLLIILGFAVLLIDLFNDLIIYKLERFSLISVLISVIIALEIFWGVLSLPFFYYLKASLFAGFFLIYLISKDLYYQRQKNSLVFKLYLIMVLAAVLLILLTAKWF</sequence>
<feature type="transmembrane region" description="Helical" evidence="1">
    <location>
        <begin position="129"/>
        <end position="147"/>
    </location>
</feature>
<gene>
    <name evidence="2" type="ORF">COU22_00420</name>
</gene>
<protein>
    <submittedName>
        <fullName evidence="2">Uncharacterized protein</fullName>
    </submittedName>
</protein>
<comment type="caution">
    <text evidence="2">The sequence shown here is derived from an EMBL/GenBank/DDBJ whole genome shotgun (WGS) entry which is preliminary data.</text>
</comment>
<evidence type="ECO:0000313" key="2">
    <source>
        <dbReference type="EMBL" id="PIT90754.1"/>
    </source>
</evidence>
<proteinExistence type="predicted"/>
<keyword evidence="1" id="KW-0812">Transmembrane</keyword>
<feature type="transmembrane region" description="Helical" evidence="1">
    <location>
        <begin position="35"/>
        <end position="53"/>
    </location>
</feature>
<feature type="transmembrane region" description="Helical" evidence="1">
    <location>
        <begin position="65"/>
        <end position="85"/>
    </location>
</feature>
<accession>A0A2M6WDD2</accession>
<feature type="transmembrane region" description="Helical" evidence="1">
    <location>
        <begin position="209"/>
        <end position="226"/>
    </location>
</feature>
<feature type="transmembrane region" description="Helical" evidence="1">
    <location>
        <begin position="183"/>
        <end position="203"/>
    </location>
</feature>
<keyword evidence="1" id="KW-1133">Transmembrane helix</keyword>
<organism evidence="2 3">
    <name type="scientific">Candidatus Komeilibacteria bacterium CG10_big_fil_rev_8_21_14_0_10_41_13</name>
    <dbReference type="NCBI Taxonomy" id="1974476"/>
    <lineage>
        <taxon>Bacteria</taxon>
        <taxon>Candidatus Komeiliibacteriota</taxon>
    </lineage>
</organism>
<keyword evidence="1" id="KW-0472">Membrane</keyword>
<dbReference type="AlphaFoldDB" id="A0A2M6WDD2"/>
<evidence type="ECO:0000313" key="3">
    <source>
        <dbReference type="Proteomes" id="UP000230543"/>
    </source>
</evidence>
<feature type="transmembrane region" description="Helical" evidence="1">
    <location>
        <begin position="238"/>
        <end position="258"/>
    </location>
</feature>
<dbReference type="Proteomes" id="UP000230543">
    <property type="component" value="Unassembled WGS sequence"/>
</dbReference>
<evidence type="ECO:0000256" key="1">
    <source>
        <dbReference type="SAM" id="Phobius"/>
    </source>
</evidence>
<feature type="transmembrane region" description="Helical" evidence="1">
    <location>
        <begin position="91"/>
        <end position="108"/>
    </location>
</feature>
<feature type="non-terminal residue" evidence="2">
    <location>
        <position position="1"/>
    </location>
</feature>
<reference evidence="3" key="1">
    <citation type="submission" date="2017-09" db="EMBL/GenBank/DDBJ databases">
        <title>Depth-based differentiation of microbial function through sediment-hosted aquifers and enrichment of novel symbionts in the deep terrestrial subsurface.</title>
        <authorList>
            <person name="Probst A.J."/>
            <person name="Ladd B."/>
            <person name="Jarett J.K."/>
            <person name="Geller-Mcgrath D.E."/>
            <person name="Sieber C.M.K."/>
            <person name="Emerson J.B."/>
            <person name="Anantharaman K."/>
            <person name="Thomas B.C."/>
            <person name="Malmstrom R."/>
            <person name="Stieglmeier M."/>
            <person name="Klingl A."/>
            <person name="Woyke T."/>
            <person name="Ryan C.M."/>
            <person name="Banfield J.F."/>
        </authorList>
    </citation>
    <scope>NUCLEOTIDE SEQUENCE [LARGE SCALE GENOMIC DNA]</scope>
</reference>
<dbReference type="EMBL" id="PFBO01000013">
    <property type="protein sequence ID" value="PIT90754.1"/>
    <property type="molecule type" value="Genomic_DNA"/>
</dbReference>
<feature type="transmembrane region" description="Helical" evidence="1">
    <location>
        <begin position="7"/>
        <end position="29"/>
    </location>
</feature>